<dbReference type="Proteomes" id="UP000295131">
    <property type="component" value="Unassembled WGS sequence"/>
</dbReference>
<comment type="caution">
    <text evidence="1">The sequence shown here is derived from an EMBL/GenBank/DDBJ whole genome shotgun (WGS) entry which is preliminary data.</text>
</comment>
<organism evidence="1 2">
    <name type="scientific">Pseudohoeflea suaedae</name>
    <dbReference type="NCBI Taxonomy" id="877384"/>
    <lineage>
        <taxon>Bacteria</taxon>
        <taxon>Pseudomonadati</taxon>
        <taxon>Pseudomonadota</taxon>
        <taxon>Alphaproteobacteria</taxon>
        <taxon>Hyphomicrobiales</taxon>
        <taxon>Rhizobiaceae</taxon>
        <taxon>Pseudohoeflea</taxon>
    </lineage>
</organism>
<dbReference type="Pfam" id="PF06299">
    <property type="entry name" value="DUF1045"/>
    <property type="match status" value="1"/>
</dbReference>
<sequence length="286" mass="31808">MRLMGRPCPPLSTVAMRIQGAGRFSRRCHKSFRIGALILRHDRRHSGLEAKTGFLVRYGLYYAPHPDAAFARLANAWLGRDPVTDAPVEQPPVPGFSREEFADVTAEARRYGFHGTIKAPFRLADTVTEAHLLAEAESFAASRVPVPVGGMKAATLHGFVALVPAGDAEALGSFAGEVVRHFDRFRAPLTPEDRARRIPSTLTERQRGNLDQWGYPYIFDDFGFHLTLSKRLDGGRAEKLRTFASDYFARHLAEPLHIDALTLFVEAEPGRPFTQLARFPFAVPQS</sequence>
<evidence type="ECO:0000313" key="2">
    <source>
        <dbReference type="Proteomes" id="UP000295131"/>
    </source>
</evidence>
<reference evidence="1 2" key="1">
    <citation type="journal article" date="2013" name="Int. J. Syst. Evol. Microbiol.">
        <title>Hoeflea suaedae sp. nov., an endophytic bacterium isolated from the root of the halophyte Suaeda maritima.</title>
        <authorList>
            <person name="Chung E.J."/>
            <person name="Park J.A."/>
            <person name="Pramanik P."/>
            <person name="Bibi F."/>
            <person name="Jeon C.O."/>
            <person name="Chung Y.R."/>
        </authorList>
    </citation>
    <scope>NUCLEOTIDE SEQUENCE [LARGE SCALE GENOMIC DNA]</scope>
    <source>
        <strain evidence="1 2">YC6898</strain>
    </source>
</reference>
<gene>
    <name evidence="1" type="ORF">E2A64_13145</name>
</gene>
<dbReference type="NCBIfam" id="TIGR03223">
    <property type="entry name" value="Phn_opern_protn"/>
    <property type="match status" value="1"/>
</dbReference>
<name>A0A4R5PKQ3_9HYPH</name>
<proteinExistence type="predicted"/>
<dbReference type="InterPro" id="IPR009389">
    <property type="entry name" value="DUF1045"/>
</dbReference>
<protein>
    <submittedName>
        <fullName evidence="1">DUF1045 domain-containing protein</fullName>
    </submittedName>
</protein>
<accession>A0A4R5PKQ3</accession>
<keyword evidence="2" id="KW-1185">Reference proteome</keyword>
<evidence type="ECO:0000313" key="1">
    <source>
        <dbReference type="EMBL" id="TDH36226.1"/>
    </source>
</evidence>
<dbReference type="AlphaFoldDB" id="A0A4R5PKQ3"/>
<dbReference type="EMBL" id="SMSI01000002">
    <property type="protein sequence ID" value="TDH36226.1"/>
    <property type="molecule type" value="Genomic_DNA"/>
</dbReference>